<dbReference type="PANTHER" id="PTHR22996">
    <property type="entry name" value="MAHOGUNIN"/>
    <property type="match status" value="1"/>
</dbReference>
<proteinExistence type="predicted"/>
<keyword evidence="10" id="KW-1185">Reference proteome</keyword>
<dbReference type="EC" id="2.3.2.27" evidence="2"/>
<evidence type="ECO:0000313" key="9">
    <source>
        <dbReference type="EMBL" id="KZV55052.1"/>
    </source>
</evidence>
<sequence length="312" mass="35171">MGISFSATNRRRSLTPHYPPPAYPLDHYAAPYPVNSPVSYPYYQPNAFCAGNHTNALVGQPSFGAFNSQHLPFEWQPMLPMPRVAGPTCTEQTQAKVVRSDVNVHKDSVRLEADETNPDQFLVSFVFDALVDGSITIYYFAKEESNDRLVSSFPETYVPIKIMFQKGLHQEFRQPLGTGINFGFFLWDGLSKPLSREDVFPIVISVETCPPPYDRTYLLENTLYQVQITQVVLDKNHDGKLTAKVVRQLLWTDGISYELREIYGFGKSTPGFSDSGSGKECVICMTEPKDIAVLPCRHMIRQIAEIVNIVYA</sequence>
<gene>
    <name evidence="9" type="ORF">F511_11820</name>
</gene>
<accession>A0A2Z7D5Z8</accession>
<evidence type="ECO:0000256" key="4">
    <source>
        <dbReference type="ARBA" id="ARBA00022723"/>
    </source>
</evidence>
<name>A0A2Z7D5Z8_9LAMI</name>
<feature type="domain" description="MGRN1/RNF157-like N-terminal" evidence="8">
    <location>
        <begin position="102"/>
        <end position="259"/>
    </location>
</feature>
<dbReference type="EMBL" id="KQ989023">
    <property type="protein sequence ID" value="KZV55052.1"/>
    <property type="molecule type" value="Genomic_DNA"/>
</dbReference>
<dbReference type="InterPro" id="IPR013083">
    <property type="entry name" value="Znf_RING/FYVE/PHD"/>
</dbReference>
<keyword evidence="3" id="KW-0808">Transferase</keyword>
<dbReference type="InterPro" id="IPR045194">
    <property type="entry name" value="MGRN1/RNF157-like"/>
</dbReference>
<evidence type="ECO:0000313" key="10">
    <source>
        <dbReference type="Proteomes" id="UP000250235"/>
    </source>
</evidence>
<dbReference type="AlphaFoldDB" id="A0A2Z7D5Z8"/>
<dbReference type="GO" id="GO:0016567">
    <property type="term" value="P:protein ubiquitination"/>
    <property type="evidence" value="ECO:0007669"/>
    <property type="project" value="TreeGrafter"/>
</dbReference>
<dbReference type="GO" id="GO:0008270">
    <property type="term" value="F:zinc ion binding"/>
    <property type="evidence" value="ECO:0007669"/>
    <property type="project" value="UniProtKB-KW"/>
</dbReference>
<keyword evidence="5" id="KW-0863">Zinc-finger</keyword>
<evidence type="ECO:0000256" key="2">
    <source>
        <dbReference type="ARBA" id="ARBA00012483"/>
    </source>
</evidence>
<evidence type="ECO:0000259" key="8">
    <source>
        <dbReference type="Pfam" id="PF26192"/>
    </source>
</evidence>
<keyword evidence="6" id="KW-0833">Ubl conjugation pathway</keyword>
<dbReference type="OrthoDB" id="1711136at2759"/>
<dbReference type="GO" id="GO:0061630">
    <property type="term" value="F:ubiquitin protein ligase activity"/>
    <property type="evidence" value="ECO:0007669"/>
    <property type="project" value="UniProtKB-EC"/>
</dbReference>
<dbReference type="PANTHER" id="PTHR22996:SF4">
    <property type="entry name" value="E3 UBIQUITIN-PROTEIN LIGASE LUL4-RELATED"/>
    <property type="match status" value="1"/>
</dbReference>
<dbReference type="Proteomes" id="UP000250235">
    <property type="component" value="Unassembled WGS sequence"/>
</dbReference>
<dbReference type="InterPro" id="IPR058981">
    <property type="entry name" value="MGRN1/RNF157-like_N"/>
</dbReference>
<reference evidence="9 10" key="1">
    <citation type="journal article" date="2015" name="Proc. Natl. Acad. Sci. U.S.A.">
        <title>The resurrection genome of Boea hygrometrica: A blueprint for survival of dehydration.</title>
        <authorList>
            <person name="Xiao L."/>
            <person name="Yang G."/>
            <person name="Zhang L."/>
            <person name="Yang X."/>
            <person name="Zhao S."/>
            <person name="Ji Z."/>
            <person name="Zhou Q."/>
            <person name="Hu M."/>
            <person name="Wang Y."/>
            <person name="Chen M."/>
            <person name="Xu Y."/>
            <person name="Jin H."/>
            <person name="Xiao X."/>
            <person name="Hu G."/>
            <person name="Bao F."/>
            <person name="Hu Y."/>
            <person name="Wan P."/>
            <person name="Li L."/>
            <person name="Deng X."/>
            <person name="Kuang T."/>
            <person name="Xiang C."/>
            <person name="Zhu J.K."/>
            <person name="Oliver M.J."/>
            <person name="He Y."/>
        </authorList>
    </citation>
    <scope>NUCLEOTIDE SEQUENCE [LARGE SCALE GENOMIC DNA]</scope>
    <source>
        <strain evidence="10">cv. XS01</strain>
    </source>
</reference>
<evidence type="ECO:0000256" key="3">
    <source>
        <dbReference type="ARBA" id="ARBA00022679"/>
    </source>
</evidence>
<protein>
    <recommendedName>
        <fullName evidence="2">RING-type E3 ubiquitin transferase</fullName>
        <ecNumber evidence="2">2.3.2.27</ecNumber>
    </recommendedName>
</protein>
<organism evidence="9 10">
    <name type="scientific">Dorcoceras hygrometricum</name>
    <dbReference type="NCBI Taxonomy" id="472368"/>
    <lineage>
        <taxon>Eukaryota</taxon>
        <taxon>Viridiplantae</taxon>
        <taxon>Streptophyta</taxon>
        <taxon>Embryophyta</taxon>
        <taxon>Tracheophyta</taxon>
        <taxon>Spermatophyta</taxon>
        <taxon>Magnoliopsida</taxon>
        <taxon>eudicotyledons</taxon>
        <taxon>Gunneridae</taxon>
        <taxon>Pentapetalae</taxon>
        <taxon>asterids</taxon>
        <taxon>lamiids</taxon>
        <taxon>Lamiales</taxon>
        <taxon>Gesneriaceae</taxon>
        <taxon>Didymocarpoideae</taxon>
        <taxon>Trichosporeae</taxon>
        <taxon>Loxocarpinae</taxon>
        <taxon>Dorcoceras</taxon>
    </lineage>
</organism>
<keyword evidence="4" id="KW-0479">Metal-binding</keyword>
<evidence type="ECO:0000256" key="7">
    <source>
        <dbReference type="ARBA" id="ARBA00022833"/>
    </source>
</evidence>
<comment type="catalytic activity">
    <reaction evidence="1">
        <text>S-ubiquitinyl-[E2 ubiquitin-conjugating enzyme]-L-cysteine + [acceptor protein]-L-lysine = [E2 ubiquitin-conjugating enzyme]-L-cysteine + N(6)-ubiquitinyl-[acceptor protein]-L-lysine.</text>
        <dbReference type="EC" id="2.3.2.27"/>
    </reaction>
</comment>
<dbReference type="Gene3D" id="3.30.40.10">
    <property type="entry name" value="Zinc/RING finger domain, C3HC4 (zinc finger)"/>
    <property type="match status" value="1"/>
</dbReference>
<evidence type="ECO:0000256" key="6">
    <source>
        <dbReference type="ARBA" id="ARBA00022786"/>
    </source>
</evidence>
<evidence type="ECO:0000256" key="5">
    <source>
        <dbReference type="ARBA" id="ARBA00022771"/>
    </source>
</evidence>
<evidence type="ECO:0000256" key="1">
    <source>
        <dbReference type="ARBA" id="ARBA00000900"/>
    </source>
</evidence>
<keyword evidence="7" id="KW-0862">Zinc</keyword>
<dbReference type="Pfam" id="PF26192">
    <property type="entry name" value="RNF157-like_N"/>
    <property type="match status" value="1"/>
</dbReference>